<proteinExistence type="predicted"/>
<organism evidence="2 3">
    <name type="scientific">Paramecium octaurelia</name>
    <dbReference type="NCBI Taxonomy" id="43137"/>
    <lineage>
        <taxon>Eukaryota</taxon>
        <taxon>Sar</taxon>
        <taxon>Alveolata</taxon>
        <taxon>Ciliophora</taxon>
        <taxon>Intramacronucleata</taxon>
        <taxon>Oligohymenophorea</taxon>
        <taxon>Peniculida</taxon>
        <taxon>Parameciidae</taxon>
        <taxon>Paramecium</taxon>
    </lineage>
</organism>
<keyword evidence="1" id="KW-0853">WD repeat</keyword>
<dbReference type="PROSITE" id="PS50082">
    <property type="entry name" value="WD_REPEATS_2"/>
    <property type="match status" value="2"/>
</dbReference>
<dbReference type="InterPro" id="IPR001680">
    <property type="entry name" value="WD40_rpt"/>
</dbReference>
<dbReference type="PANTHER" id="PTHR19920">
    <property type="entry name" value="WD40 PROTEIN CIAO1"/>
    <property type="match status" value="1"/>
</dbReference>
<dbReference type="SMART" id="SM00320">
    <property type="entry name" value="WD40"/>
    <property type="match status" value="4"/>
</dbReference>
<keyword evidence="3" id="KW-1185">Reference proteome</keyword>
<dbReference type="PROSITE" id="PS50294">
    <property type="entry name" value="WD_REPEATS_REGION"/>
    <property type="match status" value="1"/>
</dbReference>
<evidence type="ECO:0000313" key="3">
    <source>
        <dbReference type="Proteomes" id="UP000683925"/>
    </source>
</evidence>
<dbReference type="Proteomes" id="UP000683925">
    <property type="component" value="Unassembled WGS sequence"/>
</dbReference>
<gene>
    <name evidence="2" type="ORF">POCTA_138.1.T1460009</name>
</gene>
<evidence type="ECO:0000313" key="2">
    <source>
        <dbReference type="EMBL" id="CAD8209028.1"/>
    </source>
</evidence>
<dbReference type="GO" id="GO:0097361">
    <property type="term" value="C:cytosolic [4Fe-4S] assembly targeting complex"/>
    <property type="evidence" value="ECO:0007669"/>
    <property type="project" value="TreeGrafter"/>
</dbReference>
<reference evidence="2" key="1">
    <citation type="submission" date="2021-01" db="EMBL/GenBank/DDBJ databases">
        <authorList>
            <consortium name="Genoscope - CEA"/>
            <person name="William W."/>
        </authorList>
    </citation>
    <scope>NUCLEOTIDE SEQUENCE</scope>
</reference>
<dbReference type="PANTHER" id="PTHR19920:SF0">
    <property type="entry name" value="CYTOSOLIC IRON-SULFUR PROTEIN ASSEMBLY PROTEIN CIAO1-RELATED"/>
    <property type="match status" value="1"/>
</dbReference>
<dbReference type="OMA" id="ICSAYES"/>
<accession>A0A8S1Y7A2</accession>
<dbReference type="AlphaFoldDB" id="A0A8S1Y7A2"/>
<evidence type="ECO:0000256" key="1">
    <source>
        <dbReference type="PROSITE-ProRule" id="PRU00221"/>
    </source>
</evidence>
<feature type="repeat" description="WD" evidence="1">
    <location>
        <begin position="117"/>
        <end position="151"/>
    </location>
</feature>
<dbReference type="Pfam" id="PF00400">
    <property type="entry name" value="WD40"/>
    <property type="match status" value="3"/>
</dbReference>
<dbReference type="FunFam" id="2.130.10.10:FF:001878">
    <property type="entry name" value="Uncharacterized protein"/>
    <property type="match status" value="1"/>
</dbReference>
<feature type="repeat" description="WD" evidence="1">
    <location>
        <begin position="72"/>
        <end position="104"/>
    </location>
</feature>
<dbReference type="GO" id="GO:0016226">
    <property type="term" value="P:iron-sulfur cluster assembly"/>
    <property type="evidence" value="ECO:0007669"/>
    <property type="project" value="TreeGrafter"/>
</dbReference>
<comment type="caution">
    <text evidence="2">The sequence shown here is derived from an EMBL/GenBank/DDBJ whole genome shotgun (WGS) entry which is preliminary data.</text>
</comment>
<name>A0A8S1Y7A2_PAROT</name>
<dbReference type="EMBL" id="CAJJDP010000148">
    <property type="protein sequence ID" value="CAD8209028.1"/>
    <property type="molecule type" value="Genomic_DNA"/>
</dbReference>
<sequence>MQQQKNIRSKSKQQQDHSSFRYQLLDQTNYKHPDDCCAISINPNNNLMICSAYESIKVLYFKTGSLKYLQQINKHHENITTLNFFHRKMNFVSSSCDTSIIIWSSSLISSPKYITKLNGHSDQINSVVVAHNHQDDLIISGSFDQTIKFWSPTCSLPSSWSCIQTIHEHTSLIYGLSINEDGNKLLSCGYDKLILVIENSNNSIWEVKQKIKVDIGLRLAFITNNIFVFQPYQGEYLHFYTYDQLSQQYIQSKSLSIKGSGQQCQQYFPQMFIPSKNILVSKNGQAINFIKFHFHSSGDWECILKYVISFDKCINGLIFGTMSENGEFLVTWDQQSDQIQIRQFQCIQ</sequence>
<protein>
    <submittedName>
        <fullName evidence="2">Uncharacterized protein</fullName>
    </submittedName>
</protein>
<dbReference type="OrthoDB" id="284782at2759"/>